<feature type="transmembrane region" description="Helical" evidence="2">
    <location>
        <begin position="55"/>
        <end position="74"/>
    </location>
</feature>
<keyword evidence="2" id="KW-0472">Membrane</keyword>
<dbReference type="KEGG" id="mcb:Mycch_3938"/>
<dbReference type="AlphaFoldDB" id="I4BN06"/>
<dbReference type="HOGENOM" id="CLU_144608_1_0_11"/>
<keyword evidence="2" id="KW-1133">Transmembrane helix</keyword>
<sequence precursor="true">MLFVLALDGVLSALMAVFFLPLRVGTVPLPVSGLVSGILNALLVLAAAKWTTSPRLAALPLWTWLATVVVFTFGGPGDDIVFGGTGIMGFGAVLLIVLGAAPPAWILTRRTTPARGGGSGRRVGAGAGARAE</sequence>
<evidence type="ECO:0000313" key="3">
    <source>
        <dbReference type="EMBL" id="AFM18663.1"/>
    </source>
</evidence>
<feature type="region of interest" description="Disordered" evidence="1">
    <location>
        <begin position="112"/>
        <end position="132"/>
    </location>
</feature>
<feature type="transmembrane region" description="Helical" evidence="2">
    <location>
        <begin position="29"/>
        <end position="48"/>
    </location>
</feature>
<evidence type="ECO:0000256" key="1">
    <source>
        <dbReference type="SAM" id="MobiDB-lite"/>
    </source>
</evidence>
<evidence type="ECO:0000313" key="4">
    <source>
        <dbReference type="Proteomes" id="UP000006057"/>
    </source>
</evidence>
<keyword evidence="2" id="KW-0812">Transmembrane</keyword>
<dbReference type="Proteomes" id="UP000006057">
    <property type="component" value="Chromosome"/>
</dbReference>
<protein>
    <submittedName>
        <fullName evidence="3">Uncharacterized protein</fullName>
    </submittedName>
</protein>
<gene>
    <name evidence="3" type="ordered locus">Mycch_3938</name>
</gene>
<name>I4BN06_MYCCN</name>
<feature type="compositionally biased region" description="Gly residues" evidence="1">
    <location>
        <begin position="115"/>
        <end position="132"/>
    </location>
</feature>
<evidence type="ECO:0000256" key="2">
    <source>
        <dbReference type="SAM" id="Phobius"/>
    </source>
</evidence>
<dbReference type="eggNOG" id="ENOG5031QBU">
    <property type="taxonomic scope" value="Bacteria"/>
</dbReference>
<keyword evidence="4" id="KW-1185">Reference proteome</keyword>
<dbReference type="STRING" id="710421.Mycch_3938"/>
<organism evidence="3 4">
    <name type="scientific">Mycolicibacterium chubuense (strain NBB4)</name>
    <name type="common">Mycobacterium chubuense</name>
    <dbReference type="NCBI Taxonomy" id="710421"/>
    <lineage>
        <taxon>Bacteria</taxon>
        <taxon>Bacillati</taxon>
        <taxon>Actinomycetota</taxon>
        <taxon>Actinomycetes</taxon>
        <taxon>Mycobacteriales</taxon>
        <taxon>Mycobacteriaceae</taxon>
        <taxon>Mycolicibacterium</taxon>
    </lineage>
</organism>
<dbReference type="PATRIC" id="fig|710421.3.peg.3935"/>
<accession>I4BN06</accession>
<dbReference type="EMBL" id="CP003053">
    <property type="protein sequence ID" value="AFM18663.1"/>
    <property type="molecule type" value="Genomic_DNA"/>
</dbReference>
<feature type="transmembrane region" description="Helical" evidence="2">
    <location>
        <begin position="80"/>
        <end position="101"/>
    </location>
</feature>
<reference evidence="3 4" key="1">
    <citation type="submission" date="2012-06" db="EMBL/GenBank/DDBJ databases">
        <title>Complete sequence of chromosome of Mycobacterium chubuense NBB4.</title>
        <authorList>
            <consortium name="US DOE Joint Genome Institute"/>
            <person name="Lucas S."/>
            <person name="Han J."/>
            <person name="Lapidus A."/>
            <person name="Cheng J.-F."/>
            <person name="Goodwin L."/>
            <person name="Pitluck S."/>
            <person name="Peters L."/>
            <person name="Mikhailova N."/>
            <person name="Teshima H."/>
            <person name="Detter J.C."/>
            <person name="Han C."/>
            <person name="Tapia R."/>
            <person name="Land M."/>
            <person name="Hauser L."/>
            <person name="Kyrpides N."/>
            <person name="Ivanova N."/>
            <person name="Pagani I."/>
            <person name="Mattes T."/>
            <person name="Holmes A."/>
            <person name="Rutledge P."/>
            <person name="Paulsen I."/>
            <person name="Coleman N."/>
            <person name="Woyke T."/>
        </authorList>
    </citation>
    <scope>NUCLEOTIDE SEQUENCE [LARGE SCALE GENOMIC DNA]</scope>
    <source>
        <strain evidence="3 4">NBB4</strain>
    </source>
</reference>
<proteinExistence type="predicted"/>